<protein>
    <submittedName>
        <fullName evidence="3">3-oxoacyl-[acyl-carrier protein] reductase</fullName>
        <ecNumber evidence="3">1.1.1.100</ecNumber>
    </submittedName>
</protein>
<dbReference type="GO" id="GO:0004316">
    <property type="term" value="F:3-oxoacyl-[acyl-carrier-protein] reductase (NADPH) activity"/>
    <property type="evidence" value="ECO:0007669"/>
    <property type="project" value="UniProtKB-EC"/>
</dbReference>
<dbReference type="InterPro" id="IPR020904">
    <property type="entry name" value="Sc_DH/Rdtase_CS"/>
</dbReference>
<name>A0A160V8S5_9ZZZZ</name>
<dbReference type="Pfam" id="PF00106">
    <property type="entry name" value="adh_short"/>
    <property type="match status" value="1"/>
</dbReference>
<dbReference type="EMBL" id="FAXA01000231">
    <property type="protein sequence ID" value="CUV02339.1"/>
    <property type="molecule type" value="Genomic_DNA"/>
</dbReference>
<sequence length="282" mass="29665">MYDLSGKVALITGAGGRNGIGRSIALRLANEGADVVVTDIEASATAIRAEDRQAGWVGLNSVVEEIENTGRQALGLFSDVSDGAQVADMVAKTLDQFGKIDILVNNAGSRPGKDRVPVLELEEEAFDEVQRVNVRGTYLVSRAVATHMVNRGGGGKIINISSGAGKRGIARYAAYCASKFAVIGFTQAMAQEMAVNQINVNAICPGLVDTERVDFIAGALAPEGESGEEYRADMVRERAFRVPMGRIAQGDDIARMAAFLASAESDYVTGLSISVSGGSEMS</sequence>
<dbReference type="EC" id="1.1.1.100" evidence="3"/>
<dbReference type="CDD" id="cd05233">
    <property type="entry name" value="SDR_c"/>
    <property type="match status" value="1"/>
</dbReference>
<dbReference type="SUPFAM" id="SSF51735">
    <property type="entry name" value="NAD(P)-binding Rossmann-fold domains"/>
    <property type="match status" value="1"/>
</dbReference>
<dbReference type="InterPro" id="IPR002347">
    <property type="entry name" value="SDR_fam"/>
</dbReference>
<dbReference type="PANTHER" id="PTHR42760:SF133">
    <property type="entry name" value="3-OXOACYL-[ACYL-CARRIER-PROTEIN] REDUCTASE"/>
    <property type="match status" value="1"/>
</dbReference>
<gene>
    <name evidence="3" type="ORF">MGWOODY_Clf1444</name>
</gene>
<comment type="similarity">
    <text evidence="1">Belongs to the short-chain dehydrogenases/reductases (SDR) family.</text>
</comment>
<proteinExistence type="inferred from homology"/>
<keyword evidence="2 3" id="KW-0560">Oxidoreductase</keyword>
<dbReference type="PANTHER" id="PTHR42760">
    <property type="entry name" value="SHORT-CHAIN DEHYDROGENASES/REDUCTASES FAMILY MEMBER"/>
    <property type="match status" value="1"/>
</dbReference>
<dbReference type="FunFam" id="3.40.50.720:FF:000084">
    <property type="entry name" value="Short-chain dehydrogenase reductase"/>
    <property type="match status" value="1"/>
</dbReference>
<dbReference type="PRINTS" id="PR00081">
    <property type="entry name" value="GDHRDH"/>
</dbReference>
<evidence type="ECO:0000313" key="3">
    <source>
        <dbReference type="EMBL" id="CUV02339.1"/>
    </source>
</evidence>
<dbReference type="Gene3D" id="3.40.50.720">
    <property type="entry name" value="NAD(P)-binding Rossmann-like Domain"/>
    <property type="match status" value="1"/>
</dbReference>
<accession>A0A160V8S5</accession>
<dbReference type="AlphaFoldDB" id="A0A160V8S5"/>
<dbReference type="PRINTS" id="PR00080">
    <property type="entry name" value="SDRFAMILY"/>
</dbReference>
<dbReference type="InterPro" id="IPR036291">
    <property type="entry name" value="NAD(P)-bd_dom_sf"/>
</dbReference>
<evidence type="ECO:0000256" key="1">
    <source>
        <dbReference type="ARBA" id="ARBA00006484"/>
    </source>
</evidence>
<dbReference type="PROSITE" id="PS00061">
    <property type="entry name" value="ADH_SHORT"/>
    <property type="match status" value="1"/>
</dbReference>
<evidence type="ECO:0000256" key="2">
    <source>
        <dbReference type="ARBA" id="ARBA00023002"/>
    </source>
</evidence>
<reference evidence="3" key="1">
    <citation type="submission" date="2015-10" db="EMBL/GenBank/DDBJ databases">
        <authorList>
            <person name="Gilbert D.G."/>
        </authorList>
    </citation>
    <scope>NUCLEOTIDE SEQUENCE</scope>
</reference>
<organism evidence="3">
    <name type="scientific">hydrothermal vent metagenome</name>
    <dbReference type="NCBI Taxonomy" id="652676"/>
    <lineage>
        <taxon>unclassified sequences</taxon>
        <taxon>metagenomes</taxon>
        <taxon>ecological metagenomes</taxon>
    </lineage>
</organism>